<evidence type="ECO:0000256" key="1">
    <source>
        <dbReference type="SAM" id="MobiDB-lite"/>
    </source>
</evidence>
<reference evidence="3" key="1">
    <citation type="journal article" date="2017" name="Plant J.">
        <title>The pomegranate (Punica granatum L.) genome and the genomics of punicalagin biosynthesis.</title>
        <authorList>
            <person name="Qin G."/>
            <person name="Xu C."/>
            <person name="Ming R."/>
            <person name="Tang H."/>
            <person name="Guyot R."/>
            <person name="Kramer E.M."/>
            <person name="Hu Y."/>
            <person name="Yi X."/>
            <person name="Qi Y."/>
            <person name="Xu X."/>
            <person name="Gao Z."/>
            <person name="Pan H."/>
            <person name="Jian J."/>
            <person name="Tian Y."/>
            <person name="Yue Z."/>
            <person name="Xu Y."/>
        </authorList>
    </citation>
    <scope>NUCLEOTIDE SEQUENCE [LARGE SCALE GENOMIC DNA]</scope>
    <source>
        <strain evidence="3">cv. Dabenzi</strain>
    </source>
</reference>
<evidence type="ECO:0000313" key="3">
    <source>
        <dbReference type="Proteomes" id="UP000197138"/>
    </source>
</evidence>
<evidence type="ECO:0000313" key="2">
    <source>
        <dbReference type="EMBL" id="OWM86174.1"/>
    </source>
</evidence>
<accession>A0A218XMN5</accession>
<gene>
    <name evidence="2" type="ORF">CDL15_Pgr010998</name>
</gene>
<dbReference type="Proteomes" id="UP000197138">
    <property type="component" value="Unassembled WGS sequence"/>
</dbReference>
<dbReference type="EMBL" id="MTKT01001090">
    <property type="protein sequence ID" value="OWM86174.1"/>
    <property type="molecule type" value="Genomic_DNA"/>
</dbReference>
<protein>
    <submittedName>
        <fullName evidence="2">Uncharacterized protein</fullName>
    </submittedName>
</protein>
<sequence length="68" mass="7737">MESDQDESEDSCGRGNGDGDSWKKGRLSILLFAESKWEKKKPRISTRSEEMVVKGKIAAKGYMREKKL</sequence>
<organism evidence="2 3">
    <name type="scientific">Punica granatum</name>
    <name type="common">Pomegranate</name>
    <dbReference type="NCBI Taxonomy" id="22663"/>
    <lineage>
        <taxon>Eukaryota</taxon>
        <taxon>Viridiplantae</taxon>
        <taxon>Streptophyta</taxon>
        <taxon>Embryophyta</taxon>
        <taxon>Tracheophyta</taxon>
        <taxon>Spermatophyta</taxon>
        <taxon>Magnoliopsida</taxon>
        <taxon>eudicotyledons</taxon>
        <taxon>Gunneridae</taxon>
        <taxon>Pentapetalae</taxon>
        <taxon>rosids</taxon>
        <taxon>malvids</taxon>
        <taxon>Myrtales</taxon>
        <taxon>Lythraceae</taxon>
        <taxon>Punica</taxon>
    </lineage>
</organism>
<feature type="region of interest" description="Disordered" evidence="1">
    <location>
        <begin position="1"/>
        <end position="23"/>
    </location>
</feature>
<proteinExistence type="predicted"/>
<feature type="compositionally biased region" description="Acidic residues" evidence="1">
    <location>
        <begin position="1"/>
        <end position="10"/>
    </location>
</feature>
<dbReference type="AlphaFoldDB" id="A0A218XMN5"/>
<comment type="caution">
    <text evidence="2">The sequence shown here is derived from an EMBL/GenBank/DDBJ whole genome shotgun (WGS) entry which is preliminary data.</text>
</comment>
<name>A0A218XMN5_PUNGR</name>